<proteinExistence type="predicted"/>
<dbReference type="InterPro" id="IPR036378">
    <property type="entry name" value="FAS1_dom_sf"/>
</dbReference>
<sequence>LISQIYVYLQASEYIQQHGLTSYFEQPNITAFIPSTEFFLSFDATMYGINMQDKTSAMELFLYHIGSGIVRTEDFQDDVTMRSKHPAGYALRLNIFNDDHGQQIYTVNGASILVSDVIASNGVLHIIDGVIAPVMSPKTIHDYTLYPDMPGLQFTSIARASIINPELKRRTNSTEYSFTSLAPHDNVLFPMPNYGQDLLFGDLLLLNETILAHIAPDKVRFIPKRGRIPKMKALKGELTFTRENGNVYVTNHMVRAKITHFNIPVINGVMHVLDNLLYFVYQNIVNTVKNSIEMSVFASYMDKIPLSYLSFLQGTDTNFTMFVPVNDSFANLPPSVQQQILADQQLVSDVVGTHIISSGVIDSSQWYNGISWRTINNKTLQIKTSNGEQYLQFENVKAQILRKDIRCTNGIIHLVSHVLLKSTFSILDAIKENPQLSEMTKALNDYPELEHMGGITIFAPSDQVLMRLGDQASTMLEQNQTVLIHELTIGKRKFQQTHIIKRTSVSRDNLQTGVYYYLNFNFLSCISGFTVEGNHITANVIRKNIWCSNGILHIIDNLLHIPIRNVMEEIRRYPEISFISSFLNLETMKELSTSLQQLDNSFTLFIPLNSAFSNIPRSRADKLLSDTNLLQQVLKAHISPSGSRYLKEMIDGDSYPAEEEVLHVAKNSSHVYVVNNNVRTRIITSNIRALNGIIHIVDSLLYFPYYTVAEMMHENAIFRMFYDMIKALPDFLQWSQDESIQMTVFAPSSEYLNNLGGEKLRALVSDYRVVRQHKIDNSDNQKPKAYKFRIKQEQKQTNKNLHHMKRSELPICGVRPATLTPTVDVGYSNLRMPVDVDRDGVACSNGVIFPIHGFLDISFRSVLEEMQNQEKLKVSLPQILKVFPDEVADEFRQADKTFTVFMPADEAFLYLSYYESVTLTTWGIRQKNTRVSFSSDIFWCNLSISFQILGRHVINGSILTFQHLVDMKDKVLSDSNVTVRHTEPTDCPVNRSCDGVLFLEWNGISSKVIQANILGTNGIIHVLDHVLFKAEEPTTVKPPPTAPSSINSCNIVQLNSYLLTVLIMLSIMIVRR</sequence>
<dbReference type="PANTHER" id="PTHR10900:SF80">
    <property type="entry name" value="FASCICLIN-1"/>
    <property type="match status" value="1"/>
</dbReference>
<feature type="domain" description="FAS1" evidence="1">
    <location>
        <begin position="563"/>
        <end position="701"/>
    </location>
</feature>
<dbReference type="Proteomes" id="UP001186944">
    <property type="component" value="Unassembled WGS sequence"/>
</dbReference>
<feature type="domain" description="FAS1" evidence="1">
    <location>
        <begin position="859"/>
        <end position="1027"/>
    </location>
</feature>
<evidence type="ECO:0000259" key="1">
    <source>
        <dbReference type="PROSITE" id="PS50213"/>
    </source>
</evidence>
<feature type="non-terminal residue" evidence="2">
    <location>
        <position position="1"/>
    </location>
</feature>
<dbReference type="EMBL" id="VSWD01000008">
    <property type="protein sequence ID" value="KAK3094302.1"/>
    <property type="molecule type" value="Genomic_DNA"/>
</dbReference>
<dbReference type="AlphaFoldDB" id="A0AA88Y1N8"/>
<organism evidence="2 3">
    <name type="scientific">Pinctada imbricata</name>
    <name type="common">Atlantic pearl-oyster</name>
    <name type="synonym">Pinctada martensii</name>
    <dbReference type="NCBI Taxonomy" id="66713"/>
    <lineage>
        <taxon>Eukaryota</taxon>
        <taxon>Metazoa</taxon>
        <taxon>Spiralia</taxon>
        <taxon>Lophotrochozoa</taxon>
        <taxon>Mollusca</taxon>
        <taxon>Bivalvia</taxon>
        <taxon>Autobranchia</taxon>
        <taxon>Pteriomorphia</taxon>
        <taxon>Pterioida</taxon>
        <taxon>Pterioidea</taxon>
        <taxon>Pteriidae</taxon>
        <taxon>Pinctada</taxon>
    </lineage>
</organism>
<reference evidence="2" key="1">
    <citation type="submission" date="2019-08" db="EMBL/GenBank/DDBJ databases">
        <title>The improved chromosome-level genome for the pearl oyster Pinctada fucata martensii using PacBio sequencing and Hi-C.</title>
        <authorList>
            <person name="Zheng Z."/>
        </authorList>
    </citation>
    <scope>NUCLEOTIDE SEQUENCE</scope>
    <source>
        <strain evidence="2">ZZ-2019</strain>
        <tissue evidence="2">Adductor muscle</tissue>
    </source>
</reference>
<dbReference type="SMART" id="SM00554">
    <property type="entry name" value="FAS1"/>
    <property type="match status" value="6"/>
</dbReference>
<dbReference type="PANTHER" id="PTHR10900">
    <property type="entry name" value="PERIOSTIN-RELATED"/>
    <property type="match status" value="1"/>
</dbReference>
<evidence type="ECO:0000313" key="3">
    <source>
        <dbReference type="Proteomes" id="UP001186944"/>
    </source>
</evidence>
<feature type="domain" description="FAS1" evidence="1">
    <location>
        <begin position="705"/>
        <end position="855"/>
    </location>
</feature>
<feature type="domain" description="FAS1" evidence="1">
    <location>
        <begin position="423"/>
        <end position="559"/>
    </location>
</feature>
<accession>A0AA88Y1N8</accession>
<dbReference type="Pfam" id="PF02469">
    <property type="entry name" value="Fasciclin"/>
    <property type="match status" value="6"/>
</dbReference>
<dbReference type="InterPro" id="IPR050904">
    <property type="entry name" value="Adhesion/Biosynth-related"/>
</dbReference>
<feature type="domain" description="FAS1" evidence="1">
    <location>
        <begin position="281"/>
        <end position="419"/>
    </location>
</feature>
<comment type="caution">
    <text evidence="2">The sequence shown here is derived from an EMBL/GenBank/DDBJ whole genome shotgun (WGS) entry which is preliminary data.</text>
</comment>
<gene>
    <name evidence="2" type="ORF">FSP39_000056</name>
</gene>
<dbReference type="InterPro" id="IPR000782">
    <property type="entry name" value="FAS1_domain"/>
</dbReference>
<dbReference type="SUPFAM" id="SSF82153">
    <property type="entry name" value="FAS1 domain"/>
    <property type="match status" value="6"/>
</dbReference>
<keyword evidence="3" id="KW-1185">Reference proteome</keyword>
<name>A0AA88Y1N8_PINIB</name>
<dbReference type="PROSITE" id="PS50213">
    <property type="entry name" value="FAS1"/>
    <property type="match status" value="7"/>
</dbReference>
<feature type="domain" description="FAS1" evidence="1">
    <location>
        <begin position="1"/>
        <end position="131"/>
    </location>
</feature>
<protein>
    <recommendedName>
        <fullName evidence="1">FAS1 domain-containing protein</fullName>
    </recommendedName>
</protein>
<evidence type="ECO:0000313" key="2">
    <source>
        <dbReference type="EMBL" id="KAK3094302.1"/>
    </source>
</evidence>
<feature type="domain" description="FAS1" evidence="1">
    <location>
        <begin position="142"/>
        <end position="277"/>
    </location>
</feature>
<dbReference type="Gene3D" id="2.30.180.10">
    <property type="entry name" value="FAS1 domain"/>
    <property type="match status" value="6"/>
</dbReference>
<dbReference type="GO" id="GO:0005615">
    <property type="term" value="C:extracellular space"/>
    <property type="evidence" value="ECO:0007669"/>
    <property type="project" value="TreeGrafter"/>
</dbReference>